<organism evidence="3 4">
    <name type="scientific">Drechmeria coniospora</name>
    <name type="common">Nematophagous fungus</name>
    <name type="synonym">Meria coniospora</name>
    <dbReference type="NCBI Taxonomy" id="98403"/>
    <lineage>
        <taxon>Eukaryota</taxon>
        <taxon>Fungi</taxon>
        <taxon>Dikarya</taxon>
        <taxon>Ascomycota</taxon>
        <taxon>Pezizomycotina</taxon>
        <taxon>Sordariomycetes</taxon>
        <taxon>Hypocreomycetidae</taxon>
        <taxon>Hypocreales</taxon>
        <taxon>Ophiocordycipitaceae</taxon>
        <taxon>Drechmeria</taxon>
    </lineage>
</organism>
<dbReference type="InterPro" id="IPR001005">
    <property type="entry name" value="SANT/Myb"/>
</dbReference>
<accession>A0A151GFY8</accession>
<feature type="region of interest" description="Disordered" evidence="1">
    <location>
        <begin position="312"/>
        <end position="340"/>
    </location>
</feature>
<evidence type="ECO:0000256" key="1">
    <source>
        <dbReference type="SAM" id="MobiDB-lite"/>
    </source>
</evidence>
<feature type="domain" description="Myb-like" evidence="2">
    <location>
        <begin position="380"/>
        <end position="433"/>
    </location>
</feature>
<sequence>MYMHCTVQNRNACISPSVQYMYMSNASTPYSGERGTNTSNRLLAASPLFRSHPIPSHPIPSRHIPTIPRPPTTTARLPRTFNSTSFSHSPLDRNTFFYACLCRHLPLLPSPSTLSTLILSSSFVHSPLSATKPRLPTRAVIRPSGERRRATTCDENDSSRPTFSTYPKARPEARRRETVTMLLPSAISCESPQPSHGRLQSALFASPPASPPTVSSQTALGNIMTTCRSLQSLLAAPASMPASSSAQLPTPPLAHAPPPLKLRLRARPCHGGDGNTIAVRRVVKRAAAAAANKRRRVDEDAHRPVRGDLDIDLDLAEPTPSPPQQQQADGGPTTPSTPKRARIAPEQLPLGLDRSDFHDMHLFGHASDESGGGGTGTDMEVEADGSEWSAEDDRILVELVLDKLKLSKTEWQDCARSLGMDRHSASRRWRSLMTKGEVGLKTRGTRRRPRLHGTWR</sequence>
<dbReference type="PROSITE" id="PS50090">
    <property type="entry name" value="MYB_LIKE"/>
    <property type="match status" value="1"/>
</dbReference>
<dbReference type="AlphaFoldDB" id="A0A151GFY8"/>
<dbReference type="EMBL" id="LAYC01000003">
    <property type="protein sequence ID" value="KYK56009.1"/>
    <property type="molecule type" value="Genomic_DNA"/>
</dbReference>
<feature type="region of interest" description="Disordered" evidence="1">
    <location>
        <begin position="145"/>
        <end position="175"/>
    </location>
</feature>
<protein>
    <recommendedName>
        <fullName evidence="2">Myb-like domain-containing protein</fullName>
    </recommendedName>
</protein>
<dbReference type="GeneID" id="63720617"/>
<dbReference type="RefSeq" id="XP_040655361.1">
    <property type="nucleotide sequence ID" value="XM_040805257.1"/>
</dbReference>
<gene>
    <name evidence="3" type="ORF">DCS_07974</name>
</gene>
<feature type="compositionally biased region" description="Polar residues" evidence="1">
    <location>
        <begin position="324"/>
        <end position="337"/>
    </location>
</feature>
<dbReference type="InParanoid" id="A0A151GFY8"/>
<name>A0A151GFY8_DRECN</name>
<dbReference type="Proteomes" id="UP000076580">
    <property type="component" value="Chromosome 03"/>
</dbReference>
<evidence type="ECO:0000259" key="2">
    <source>
        <dbReference type="PROSITE" id="PS50090"/>
    </source>
</evidence>
<proteinExistence type="predicted"/>
<keyword evidence="4" id="KW-1185">Reference proteome</keyword>
<comment type="caution">
    <text evidence="3">The sequence shown here is derived from an EMBL/GenBank/DDBJ whole genome shotgun (WGS) entry which is preliminary data.</text>
</comment>
<reference evidence="3 4" key="1">
    <citation type="journal article" date="2016" name="Sci. Rep.">
        <title>Insights into Adaptations to a Near-Obligate Nematode Endoparasitic Lifestyle from the Finished Genome of Drechmeria coniospora.</title>
        <authorList>
            <person name="Zhang L."/>
            <person name="Zhou Z."/>
            <person name="Guo Q."/>
            <person name="Fokkens L."/>
            <person name="Miskei M."/>
            <person name="Pocsi I."/>
            <person name="Zhang W."/>
            <person name="Chen M."/>
            <person name="Wang L."/>
            <person name="Sun Y."/>
            <person name="Donzelli B.G."/>
            <person name="Gibson D.M."/>
            <person name="Nelson D.R."/>
            <person name="Luo J.G."/>
            <person name="Rep M."/>
            <person name="Liu H."/>
            <person name="Yang S."/>
            <person name="Wang J."/>
            <person name="Krasnoff S.B."/>
            <person name="Xu Y."/>
            <person name="Molnar I."/>
            <person name="Lin M."/>
        </authorList>
    </citation>
    <scope>NUCLEOTIDE SEQUENCE [LARGE SCALE GENOMIC DNA]</scope>
    <source>
        <strain evidence="3 4">ARSEF 6962</strain>
    </source>
</reference>
<evidence type="ECO:0000313" key="3">
    <source>
        <dbReference type="EMBL" id="KYK56009.1"/>
    </source>
</evidence>
<evidence type="ECO:0000313" key="4">
    <source>
        <dbReference type="Proteomes" id="UP000076580"/>
    </source>
</evidence>
<feature type="region of interest" description="Disordered" evidence="1">
    <location>
        <begin position="362"/>
        <end position="387"/>
    </location>
</feature>
<feature type="compositionally biased region" description="Pro residues" evidence="1">
    <location>
        <begin position="249"/>
        <end position="260"/>
    </location>
</feature>
<feature type="region of interest" description="Disordered" evidence="1">
    <location>
        <begin position="241"/>
        <end position="274"/>
    </location>
</feature>